<sequence length="55" mass="6266">MHWARADSALEKYAPKRRKLRRAGCRRPRTDVGDSSQRELAPATIIAFAQEPSSR</sequence>
<feature type="compositionally biased region" description="Basic and acidic residues" evidence="1">
    <location>
        <begin position="1"/>
        <end position="14"/>
    </location>
</feature>
<comment type="caution">
    <text evidence="2">The sequence shown here is derived from an EMBL/GenBank/DDBJ whole genome shotgun (WGS) entry which is preliminary data.</text>
</comment>
<organism evidence="2 3">
    <name type="scientific">Panicum virgatum</name>
    <name type="common">Blackwell switchgrass</name>
    <dbReference type="NCBI Taxonomy" id="38727"/>
    <lineage>
        <taxon>Eukaryota</taxon>
        <taxon>Viridiplantae</taxon>
        <taxon>Streptophyta</taxon>
        <taxon>Embryophyta</taxon>
        <taxon>Tracheophyta</taxon>
        <taxon>Spermatophyta</taxon>
        <taxon>Magnoliopsida</taxon>
        <taxon>Liliopsida</taxon>
        <taxon>Poales</taxon>
        <taxon>Poaceae</taxon>
        <taxon>PACMAD clade</taxon>
        <taxon>Panicoideae</taxon>
        <taxon>Panicodae</taxon>
        <taxon>Paniceae</taxon>
        <taxon>Panicinae</taxon>
        <taxon>Panicum</taxon>
        <taxon>Panicum sect. Hiantes</taxon>
    </lineage>
</organism>
<reference evidence="2" key="1">
    <citation type="submission" date="2020-05" db="EMBL/GenBank/DDBJ databases">
        <title>WGS assembly of Panicum virgatum.</title>
        <authorList>
            <person name="Lovell J.T."/>
            <person name="Jenkins J."/>
            <person name="Shu S."/>
            <person name="Juenger T.E."/>
            <person name="Schmutz J."/>
        </authorList>
    </citation>
    <scope>NUCLEOTIDE SEQUENCE</scope>
    <source>
        <strain evidence="2">AP13</strain>
    </source>
</reference>
<dbReference type="EMBL" id="CM029045">
    <property type="protein sequence ID" value="KAG2600073.1"/>
    <property type="molecule type" value="Genomic_DNA"/>
</dbReference>
<proteinExistence type="predicted"/>
<feature type="compositionally biased region" description="Basic residues" evidence="1">
    <location>
        <begin position="15"/>
        <end position="27"/>
    </location>
</feature>
<evidence type="ECO:0000256" key="1">
    <source>
        <dbReference type="SAM" id="MobiDB-lite"/>
    </source>
</evidence>
<evidence type="ECO:0000313" key="2">
    <source>
        <dbReference type="EMBL" id="KAG2600073.1"/>
    </source>
</evidence>
<keyword evidence="3" id="KW-1185">Reference proteome</keyword>
<gene>
    <name evidence="2" type="ORF">PVAP13_5KG499014</name>
</gene>
<feature type="region of interest" description="Disordered" evidence="1">
    <location>
        <begin position="1"/>
        <end position="55"/>
    </location>
</feature>
<evidence type="ECO:0000313" key="3">
    <source>
        <dbReference type="Proteomes" id="UP000823388"/>
    </source>
</evidence>
<name>A0A8T0ST41_PANVG</name>
<dbReference type="Proteomes" id="UP000823388">
    <property type="component" value="Chromosome 5K"/>
</dbReference>
<protein>
    <submittedName>
        <fullName evidence="2">Uncharacterized protein</fullName>
    </submittedName>
</protein>
<accession>A0A8T0ST41</accession>
<dbReference type="AlphaFoldDB" id="A0A8T0ST41"/>